<sequence>MTSNKLKLLFAGAGVGAVLAMTGLTAVQTTTFSADPALPEPTVPGVVTEVTEAPTEGPTLEAETPTYTTTTSLFPAP</sequence>
<feature type="region of interest" description="Disordered" evidence="1">
    <location>
        <begin position="52"/>
        <end position="77"/>
    </location>
</feature>
<gene>
    <name evidence="3" type="ORF">EXE63_23450</name>
</gene>
<keyword evidence="2" id="KW-0732">Signal</keyword>
<dbReference type="Proteomes" id="UP000501849">
    <property type="component" value="Chromosome"/>
</dbReference>
<keyword evidence="4" id="KW-1185">Reference proteome</keyword>
<proteinExistence type="predicted"/>
<evidence type="ECO:0000256" key="2">
    <source>
        <dbReference type="SAM" id="SignalP"/>
    </source>
</evidence>
<reference evidence="3 4" key="1">
    <citation type="submission" date="2019-04" db="EMBL/GenBank/DDBJ databases">
        <title>Draft, Whole-Genome Sequence of the Anthracene-degrading Mycobacterium frederiksbergense LB501T, Isolated from a Polycyclic Aromatic Hydrocarbon (PAH)-Contaminated Soil.</title>
        <authorList>
            <person name="Augelletti F."/>
        </authorList>
    </citation>
    <scope>NUCLEOTIDE SEQUENCE [LARGE SCALE GENOMIC DNA]</scope>
    <source>
        <strain evidence="3 4">LB 501T</strain>
    </source>
</reference>
<dbReference type="KEGG" id="mfre:EXE63_23450"/>
<evidence type="ECO:0000313" key="4">
    <source>
        <dbReference type="Proteomes" id="UP000501849"/>
    </source>
</evidence>
<dbReference type="AlphaFoldDB" id="A0A6H0S7M5"/>
<evidence type="ECO:0000313" key="3">
    <source>
        <dbReference type="EMBL" id="QIV83513.1"/>
    </source>
</evidence>
<dbReference type="EMBL" id="CP038799">
    <property type="protein sequence ID" value="QIV83513.1"/>
    <property type="molecule type" value="Genomic_DNA"/>
</dbReference>
<name>A0A6H0S7M5_9MYCO</name>
<accession>A0A6H0S7M5</accession>
<evidence type="ECO:0000256" key="1">
    <source>
        <dbReference type="SAM" id="MobiDB-lite"/>
    </source>
</evidence>
<organism evidence="3 4">
    <name type="scientific">Mycolicibacterium frederiksbergense</name>
    <dbReference type="NCBI Taxonomy" id="117567"/>
    <lineage>
        <taxon>Bacteria</taxon>
        <taxon>Bacillati</taxon>
        <taxon>Actinomycetota</taxon>
        <taxon>Actinomycetes</taxon>
        <taxon>Mycobacteriales</taxon>
        <taxon>Mycobacteriaceae</taxon>
        <taxon>Mycolicibacterium</taxon>
    </lineage>
</organism>
<dbReference type="RefSeq" id="WP_168143908.1">
    <property type="nucleotide sequence ID" value="NZ_CP038799.1"/>
</dbReference>
<feature type="chain" id="PRO_5039451775" evidence="2">
    <location>
        <begin position="21"/>
        <end position="77"/>
    </location>
</feature>
<feature type="signal peptide" evidence="2">
    <location>
        <begin position="1"/>
        <end position="20"/>
    </location>
</feature>
<protein>
    <submittedName>
        <fullName evidence="3">Uncharacterized protein</fullName>
    </submittedName>
</protein>